<dbReference type="GO" id="GO:0061513">
    <property type="term" value="F:glucose 6-phosphate:phosphate antiporter activity"/>
    <property type="evidence" value="ECO:0007669"/>
    <property type="project" value="TreeGrafter"/>
</dbReference>
<reference evidence="8" key="1">
    <citation type="submission" date="2018-02" db="EMBL/GenBank/DDBJ databases">
        <authorList>
            <person name="Hausmann B."/>
        </authorList>
    </citation>
    <scope>NUCLEOTIDE SEQUENCE [LARGE SCALE GENOMIC DNA]</scope>
    <source>
        <strain evidence="8">Peat soil MAG SbA5</strain>
    </source>
</reference>
<dbReference type="EMBL" id="OKRB01000088">
    <property type="protein sequence ID" value="SPE21624.1"/>
    <property type="molecule type" value="Genomic_DNA"/>
</dbReference>
<evidence type="ECO:0000256" key="2">
    <source>
        <dbReference type="ARBA" id="ARBA00022692"/>
    </source>
</evidence>
<keyword evidence="4 5" id="KW-0472">Membrane</keyword>
<feature type="transmembrane region" description="Helical" evidence="5">
    <location>
        <begin position="98"/>
        <end position="118"/>
    </location>
</feature>
<evidence type="ECO:0000313" key="7">
    <source>
        <dbReference type="EMBL" id="SPE21624.1"/>
    </source>
</evidence>
<dbReference type="AlphaFoldDB" id="A0A2N9LEY1"/>
<dbReference type="GO" id="GO:0035435">
    <property type="term" value="P:phosphate ion transmembrane transport"/>
    <property type="evidence" value="ECO:0007669"/>
    <property type="project" value="TreeGrafter"/>
</dbReference>
<evidence type="ECO:0000256" key="1">
    <source>
        <dbReference type="ARBA" id="ARBA00004127"/>
    </source>
</evidence>
<comment type="subcellular location">
    <subcellularLocation>
        <location evidence="1">Endomembrane system</location>
        <topology evidence="1">Multi-pass membrane protein</topology>
    </subcellularLocation>
</comment>
<evidence type="ECO:0000256" key="4">
    <source>
        <dbReference type="ARBA" id="ARBA00023136"/>
    </source>
</evidence>
<evidence type="ECO:0000259" key="6">
    <source>
        <dbReference type="PROSITE" id="PS50850"/>
    </source>
</evidence>
<dbReference type="PANTHER" id="PTHR43826:SF6">
    <property type="entry name" value="GLYCEROL-3-PHOSPHATE TRANSPORTER"/>
    <property type="match status" value="1"/>
</dbReference>
<evidence type="ECO:0000313" key="8">
    <source>
        <dbReference type="Proteomes" id="UP000239735"/>
    </source>
</evidence>
<feature type="domain" description="Major facilitator superfamily (MFS) profile" evidence="6">
    <location>
        <begin position="29"/>
        <end position="438"/>
    </location>
</feature>
<sequence>MISILGFLRPAPHIARVSQPHIQKSYPRFRWRILEATFIGYATFYLVRNNLPVVSREMGQALHYSKDQIGDMLAVMVAVYGLGRFFMGSLSDRSNPRYFMPLGLLLTAACNFAFSAASSYPAHLALWAMNGLAQSMGWAPCGRSLSHWYSIRERGTVFGFWNLAQNSGGGLIGIIAAYSAELLGWRSAFYVPGILATVCAIYLMVRLRDTPQSEGLPSIEEYRDDYPDGGSGNGEKELGTRELFVDYILKNRYLWLIAGANFFVYIARYAMLDWGPTFLKEVKHASLGQGGIGTFTLEFSAMLSTVLAGWLSDKIGGRRGMICVVCMIPAFLAFIGILYSPNNQLWLDLALFGVIGFFVYPAQMLLGICALDVTSKKAIGTANGLLSILGSLGRVAESKGIGALAQHYGWNAALYGILISVLVGIGLMSFMWNLTPKSAEARVVASR</sequence>
<dbReference type="PIRSF" id="PIRSF002808">
    <property type="entry name" value="Hexose_phosphate_transp"/>
    <property type="match status" value="1"/>
</dbReference>
<feature type="transmembrane region" description="Helical" evidence="5">
    <location>
        <begin position="184"/>
        <end position="205"/>
    </location>
</feature>
<dbReference type="PROSITE" id="PS50850">
    <property type="entry name" value="MFS"/>
    <property type="match status" value="1"/>
</dbReference>
<dbReference type="InterPro" id="IPR020846">
    <property type="entry name" value="MFS_dom"/>
</dbReference>
<dbReference type="InterPro" id="IPR051337">
    <property type="entry name" value="OPA_Antiporter"/>
</dbReference>
<keyword evidence="3 5" id="KW-1133">Transmembrane helix</keyword>
<dbReference type="Gene3D" id="1.20.1250.20">
    <property type="entry name" value="MFS general substrate transporter like domains"/>
    <property type="match status" value="2"/>
</dbReference>
<feature type="transmembrane region" description="Helical" evidence="5">
    <location>
        <begin position="68"/>
        <end position="86"/>
    </location>
</feature>
<dbReference type="OrthoDB" id="9766638at2"/>
<dbReference type="InterPro" id="IPR036259">
    <property type="entry name" value="MFS_trans_sf"/>
</dbReference>
<dbReference type="SUPFAM" id="SSF103473">
    <property type="entry name" value="MFS general substrate transporter"/>
    <property type="match status" value="1"/>
</dbReference>
<feature type="transmembrane region" description="Helical" evidence="5">
    <location>
        <begin position="345"/>
        <end position="366"/>
    </location>
</feature>
<dbReference type="Pfam" id="PF07690">
    <property type="entry name" value="MFS_1"/>
    <property type="match status" value="1"/>
</dbReference>
<evidence type="ECO:0000256" key="3">
    <source>
        <dbReference type="ARBA" id="ARBA00022989"/>
    </source>
</evidence>
<protein>
    <submittedName>
        <fullName evidence="7">Putative glycerol-3-phosphate transporter</fullName>
    </submittedName>
</protein>
<evidence type="ECO:0000256" key="5">
    <source>
        <dbReference type="SAM" id="Phobius"/>
    </source>
</evidence>
<dbReference type="GO" id="GO:0012505">
    <property type="term" value="C:endomembrane system"/>
    <property type="evidence" value="ECO:0007669"/>
    <property type="project" value="UniProtKB-SubCell"/>
</dbReference>
<proteinExistence type="predicted"/>
<feature type="transmembrane region" description="Helical" evidence="5">
    <location>
        <begin position="157"/>
        <end position="178"/>
    </location>
</feature>
<organism evidence="7 8">
    <name type="scientific">Candidatus Sulfuritelmatomonas gaucii</name>
    <dbReference type="NCBI Taxonomy" id="2043161"/>
    <lineage>
        <taxon>Bacteria</taxon>
        <taxon>Pseudomonadati</taxon>
        <taxon>Acidobacteriota</taxon>
        <taxon>Terriglobia</taxon>
        <taxon>Terriglobales</taxon>
        <taxon>Acidobacteriaceae</taxon>
        <taxon>Candidatus Sulfuritelmatomonas</taxon>
    </lineage>
</organism>
<dbReference type="PANTHER" id="PTHR43826">
    <property type="entry name" value="GLUCOSE-6-PHOSPHATE EXCHANGER SLC37A4"/>
    <property type="match status" value="1"/>
</dbReference>
<dbReference type="GO" id="GO:0005886">
    <property type="term" value="C:plasma membrane"/>
    <property type="evidence" value="ECO:0007669"/>
    <property type="project" value="TreeGrafter"/>
</dbReference>
<feature type="transmembrane region" description="Helical" evidence="5">
    <location>
        <begin position="408"/>
        <end position="432"/>
    </location>
</feature>
<feature type="transmembrane region" description="Helical" evidence="5">
    <location>
        <begin position="291"/>
        <end position="311"/>
    </location>
</feature>
<dbReference type="InterPro" id="IPR011701">
    <property type="entry name" value="MFS"/>
</dbReference>
<name>A0A2N9LEY1_9BACT</name>
<dbReference type="Proteomes" id="UP000239735">
    <property type="component" value="Unassembled WGS sequence"/>
</dbReference>
<gene>
    <name evidence="7" type="ORF">SBA5_310019</name>
</gene>
<accession>A0A2N9LEY1</accession>
<feature type="transmembrane region" description="Helical" evidence="5">
    <location>
        <begin position="378"/>
        <end position="396"/>
    </location>
</feature>
<keyword evidence="2 5" id="KW-0812">Transmembrane</keyword>
<dbReference type="InterPro" id="IPR000849">
    <property type="entry name" value="Sugar_P_transporter"/>
</dbReference>
<feature type="transmembrane region" description="Helical" evidence="5">
    <location>
        <begin position="253"/>
        <end position="271"/>
    </location>
</feature>
<feature type="transmembrane region" description="Helical" evidence="5">
    <location>
        <begin position="320"/>
        <end position="339"/>
    </location>
</feature>
<feature type="transmembrane region" description="Helical" evidence="5">
    <location>
        <begin position="29"/>
        <end position="48"/>
    </location>
</feature>